<dbReference type="InterPro" id="IPR019734">
    <property type="entry name" value="TPR_rpt"/>
</dbReference>
<keyword evidence="2" id="KW-0067">ATP-binding</keyword>
<keyword evidence="1" id="KW-0547">Nucleotide-binding</keyword>
<feature type="domain" description="Orc1-like AAA ATPase" evidence="5">
    <location>
        <begin position="94"/>
        <end position="261"/>
    </location>
</feature>
<name>A0AAE6KS59_MYXXA</name>
<dbReference type="Pfam" id="PF13424">
    <property type="entry name" value="TPR_12"/>
    <property type="match status" value="1"/>
</dbReference>
<dbReference type="InterPro" id="IPR041664">
    <property type="entry name" value="AAA_16"/>
</dbReference>
<dbReference type="GO" id="GO:0004016">
    <property type="term" value="F:adenylate cyclase activity"/>
    <property type="evidence" value="ECO:0007669"/>
    <property type="project" value="TreeGrafter"/>
</dbReference>
<evidence type="ECO:0000256" key="1">
    <source>
        <dbReference type="ARBA" id="ARBA00022741"/>
    </source>
</evidence>
<gene>
    <name evidence="6" type="ORF">BHS09_13915</name>
</gene>
<evidence type="ECO:0000313" key="6">
    <source>
        <dbReference type="EMBL" id="QDE67988.1"/>
    </source>
</evidence>
<protein>
    <recommendedName>
        <fullName evidence="5">Orc1-like AAA ATPase domain-containing protein</fullName>
    </recommendedName>
</protein>
<dbReference type="AlphaFoldDB" id="A0AAE6KS59"/>
<dbReference type="SUPFAM" id="SSF52540">
    <property type="entry name" value="P-loop containing nucleoside triphosphate hydrolases"/>
    <property type="match status" value="1"/>
</dbReference>
<dbReference type="SMART" id="SM00028">
    <property type="entry name" value="TPR"/>
    <property type="match status" value="3"/>
</dbReference>
<dbReference type="PANTHER" id="PTHR16305">
    <property type="entry name" value="TESTICULAR SOLUBLE ADENYLYL CYCLASE"/>
    <property type="match status" value="1"/>
</dbReference>
<dbReference type="Pfam" id="PF13191">
    <property type="entry name" value="AAA_16"/>
    <property type="match status" value="1"/>
</dbReference>
<evidence type="ECO:0000256" key="4">
    <source>
        <dbReference type="SAM" id="MobiDB-lite"/>
    </source>
</evidence>
<dbReference type="InterPro" id="IPR011990">
    <property type="entry name" value="TPR-like_helical_dom_sf"/>
</dbReference>
<feature type="repeat" description="TPR" evidence="3">
    <location>
        <begin position="671"/>
        <end position="704"/>
    </location>
</feature>
<dbReference type="Gene3D" id="1.25.40.10">
    <property type="entry name" value="Tetratricopeptide repeat domain"/>
    <property type="match status" value="1"/>
</dbReference>
<keyword evidence="3" id="KW-0802">TPR repeat</keyword>
<dbReference type="GO" id="GO:0005524">
    <property type="term" value="F:ATP binding"/>
    <property type="evidence" value="ECO:0007669"/>
    <property type="project" value="UniProtKB-KW"/>
</dbReference>
<dbReference type="GO" id="GO:0005737">
    <property type="term" value="C:cytoplasm"/>
    <property type="evidence" value="ECO:0007669"/>
    <property type="project" value="TreeGrafter"/>
</dbReference>
<feature type="region of interest" description="Disordered" evidence="4">
    <location>
        <begin position="13"/>
        <end position="41"/>
    </location>
</feature>
<organism evidence="6 7">
    <name type="scientific">Myxococcus xanthus</name>
    <dbReference type="NCBI Taxonomy" id="34"/>
    <lineage>
        <taxon>Bacteria</taxon>
        <taxon>Pseudomonadati</taxon>
        <taxon>Myxococcota</taxon>
        <taxon>Myxococcia</taxon>
        <taxon>Myxococcales</taxon>
        <taxon>Cystobacterineae</taxon>
        <taxon>Myxococcaceae</taxon>
        <taxon>Myxococcus</taxon>
    </lineage>
</organism>
<dbReference type="Proteomes" id="UP000320179">
    <property type="component" value="Chromosome"/>
</dbReference>
<evidence type="ECO:0000256" key="2">
    <source>
        <dbReference type="ARBA" id="ARBA00022840"/>
    </source>
</evidence>
<dbReference type="InterPro" id="IPR027417">
    <property type="entry name" value="P-loop_NTPase"/>
</dbReference>
<sequence length="804" mass="86418">MCGGERTVPHPWRPEARGACRRYNTPGRTGDAKDRRSTHTASSFREVAMNPASGSCVACGARFLGGVLACPRSAAGVPRDAPVRRWAPGLCHPPLVGRVAVLKRLMGLAEDVRRGLGRAVWLMGEAGMGKTRVKDAFVERLASDGFEIWEGSGLALPGAPAGIFRELLDATRALSPPAGTGRVSSADAERIQRFLEGRERQGIPASLASERTALFDSLCHALMPHRRPRLLVLEDWQHGDALSHALVEELVSRLSHTPLLLLALQRPSGTAPAPLSAEVLTVGRLGPAESAALLEGRLRNRGTLTPAAREALLRGSAGHPLHLLHAVTLHEEQPEREVPLTGEAAHAARQALLPPAQRDVLRAASVLGPSFPRAVLVALAGGVGPLALLETGGWLCSVAGGRYTWAVEPAPGVDELPEAELPAAHRRAAEAYEALPEPLRQRASMELTRQWLSAEESSRALPCLVSLAGWNLAALEPGPAMAVYRFALGLANALKPDAALEWRRRLWEYMGDAHRLAGEPAEADAAWHTARTLDDEGLASPSGDRARRLFKRASVVLALGRYEEVLGLDREGRRDCLSAAPLMSVSLDALSALALSALGRFEEARARIVLAREQLQEAAQEDGPARAGVEALLHRALGGVQLGLGFPEAAASEYAQVLRWSERAGDTWEHSTALLNLGDAYSRAGDRERAAHFFQLALELDSRTGDRRGMAYTHHGLALLHTRAGAPELAKEDALRGLQLASMLEDRRLQSLLRCVLGRAQLQLGELEEAGRQLQLAARDASAAGARLELLQAEACLRVLEARR</sequence>
<accession>A0AAE6KS59</accession>
<evidence type="ECO:0000259" key="5">
    <source>
        <dbReference type="Pfam" id="PF13191"/>
    </source>
</evidence>
<evidence type="ECO:0000256" key="3">
    <source>
        <dbReference type="PROSITE-ProRule" id="PRU00339"/>
    </source>
</evidence>
<proteinExistence type="predicted"/>
<reference evidence="6 7" key="1">
    <citation type="journal article" date="2019" name="Science">
        <title>Social genes are selection hotspots in kin groups of a soil microbe.</title>
        <authorList>
            <person name="Wielgoss S."/>
            <person name="Wolfensberger R."/>
            <person name="Sun L."/>
            <person name="Fiegna F."/>
            <person name="Velicer G.J."/>
        </authorList>
    </citation>
    <scope>NUCLEOTIDE SEQUENCE [LARGE SCALE GENOMIC DNA]</scope>
    <source>
        <strain evidence="6 7">MC3.5.9c15</strain>
    </source>
</reference>
<dbReference type="EMBL" id="CP017174">
    <property type="protein sequence ID" value="QDE67988.1"/>
    <property type="molecule type" value="Genomic_DNA"/>
</dbReference>
<dbReference type="PANTHER" id="PTHR16305:SF28">
    <property type="entry name" value="GUANYLATE CYCLASE DOMAIN-CONTAINING PROTEIN"/>
    <property type="match status" value="1"/>
</dbReference>
<dbReference type="PROSITE" id="PS50005">
    <property type="entry name" value="TPR"/>
    <property type="match status" value="1"/>
</dbReference>
<evidence type="ECO:0000313" key="7">
    <source>
        <dbReference type="Proteomes" id="UP000320179"/>
    </source>
</evidence>
<dbReference type="SUPFAM" id="SSF48452">
    <property type="entry name" value="TPR-like"/>
    <property type="match status" value="1"/>
</dbReference>